<dbReference type="SMART" id="SM00474">
    <property type="entry name" value="35EXOc"/>
    <property type="match status" value="1"/>
</dbReference>
<dbReference type="EC" id="3.1.13.-" evidence="3"/>
<gene>
    <name evidence="3" type="ORF">BLNAU_11561</name>
</gene>
<dbReference type="SUPFAM" id="SSF47819">
    <property type="entry name" value="HRDC-like"/>
    <property type="match status" value="1"/>
</dbReference>
<dbReference type="GO" id="GO:0004527">
    <property type="term" value="F:exonuclease activity"/>
    <property type="evidence" value="ECO:0007669"/>
    <property type="project" value="UniProtKB-KW"/>
</dbReference>
<evidence type="ECO:0000256" key="1">
    <source>
        <dbReference type="SAM" id="MobiDB-lite"/>
    </source>
</evidence>
<dbReference type="InterPro" id="IPR044876">
    <property type="entry name" value="HRDC_dom_sf"/>
</dbReference>
<feature type="compositionally biased region" description="Basic and acidic residues" evidence="1">
    <location>
        <begin position="421"/>
        <end position="444"/>
    </location>
</feature>
<dbReference type="Pfam" id="PF01612">
    <property type="entry name" value="DNA_pol_A_exo1"/>
    <property type="match status" value="1"/>
</dbReference>
<feature type="region of interest" description="Disordered" evidence="1">
    <location>
        <begin position="417"/>
        <end position="489"/>
    </location>
</feature>
<evidence type="ECO:0000259" key="2">
    <source>
        <dbReference type="SMART" id="SM00474"/>
    </source>
</evidence>
<dbReference type="InterPro" id="IPR010997">
    <property type="entry name" value="HRDC-like_sf"/>
</dbReference>
<dbReference type="SUPFAM" id="SSF53098">
    <property type="entry name" value="Ribonuclease H-like"/>
    <property type="match status" value="1"/>
</dbReference>
<keyword evidence="4" id="KW-1185">Reference proteome</keyword>
<dbReference type="Gene3D" id="1.10.150.80">
    <property type="entry name" value="HRDC domain"/>
    <property type="match status" value="1"/>
</dbReference>
<keyword evidence="3" id="KW-0269">Exonuclease</keyword>
<keyword evidence="3" id="KW-0540">Nuclease</keyword>
<dbReference type="InterPro" id="IPR045092">
    <property type="entry name" value="Rrp6-like"/>
</dbReference>
<name>A0ABQ9XLY0_9EUKA</name>
<dbReference type="Proteomes" id="UP001281761">
    <property type="component" value="Unassembled WGS sequence"/>
</dbReference>
<dbReference type="EMBL" id="JARBJD010000091">
    <property type="protein sequence ID" value="KAK2953428.1"/>
    <property type="molecule type" value="Genomic_DNA"/>
</dbReference>
<dbReference type="PANTHER" id="PTHR12124:SF47">
    <property type="entry name" value="EXOSOME COMPONENT 10"/>
    <property type="match status" value="1"/>
</dbReference>
<reference evidence="3 4" key="1">
    <citation type="journal article" date="2022" name="bioRxiv">
        <title>Genomics of Preaxostyla Flagellates Illuminates Evolutionary Transitions and the Path Towards Mitochondrial Loss.</title>
        <authorList>
            <person name="Novak L.V.F."/>
            <person name="Treitli S.C."/>
            <person name="Pyrih J."/>
            <person name="Halakuc P."/>
            <person name="Pipaliya S.V."/>
            <person name="Vacek V."/>
            <person name="Brzon O."/>
            <person name="Soukal P."/>
            <person name="Eme L."/>
            <person name="Dacks J.B."/>
            <person name="Karnkowska A."/>
            <person name="Elias M."/>
            <person name="Hampl V."/>
        </authorList>
    </citation>
    <scope>NUCLEOTIDE SEQUENCE [LARGE SCALE GENOMIC DNA]</scope>
    <source>
        <strain evidence="3">NAU3</strain>
        <tissue evidence="3">Gut</tissue>
    </source>
</reference>
<protein>
    <submittedName>
        <fullName evidence="3">Exosome complex exonuclease rrp6</fullName>
        <ecNumber evidence="3">3.1.13.-</ecNumber>
    </submittedName>
</protein>
<comment type="caution">
    <text evidence="3">The sequence shown here is derived from an EMBL/GenBank/DDBJ whole genome shotgun (WGS) entry which is preliminary data.</text>
</comment>
<keyword evidence="3" id="KW-0378">Hydrolase</keyword>
<accession>A0ABQ9XLY0</accession>
<organism evidence="3 4">
    <name type="scientific">Blattamonas nauphoetae</name>
    <dbReference type="NCBI Taxonomy" id="2049346"/>
    <lineage>
        <taxon>Eukaryota</taxon>
        <taxon>Metamonada</taxon>
        <taxon>Preaxostyla</taxon>
        <taxon>Oxymonadida</taxon>
        <taxon>Blattamonas</taxon>
    </lineage>
</organism>
<sequence length="773" mass="88085">MIGKPVPITGVPIKKTLSLLQDQITADLLEAHKIIDELALEKDKKRIIVPTEQQKKPNKKNSSQNIIRVHSDTQNHIFYPLLTFKPHSLVPFERSPSPYPHQSPSPLDAHIESLVQSSPRQNHLSFASLSFNNDDGFSSSQQKGGLRIHPYTPEIDNLEITTWEQDLDLTISAPPSIETTPLVFVETLPQLEAMIEHLQQSNIFAVDVEHHSQQSYRGQTCLIQISSISTDFIIDPLSPQLRQDDCWSRENFRRREALFSSFGMDQTDIGPPQPHPLSALNTVFADPAIIKVFHGSRMDIQWLQRDFGVYVVNLYDSYEAAKLIEKDGMSYGIGLVGKKGLDGLIQEYVFRRRCPGVSEATKAMMDRKKEMQREDWRVRPMSEDKKRYARQDTHFLLWIWKQQMAEIRQIERAKLKPQKTIAKEEKTTEIKAEEKTPKKKDRGEKKKKNKKKTEPSEDITKQKRDIEDTDHPGKVIRVEDSEDDSTDITPYPLTNSTLLREIFTQCCEVARICYTHFMFTENAFSTFIKSLFNPHKASEPATDTPLIYAESDALCGALFGWRDGTARKEDLSPGEVMSNRVLTGLMRGIQPKDRRPNRFDNVIEKTGAVRATETDLERMIRFGVKAGREEDVIGVLNRTKALIQTRRKEREDLGLAGDIDFEQLGETVSLEEWKQAFGSELEEDDQNLLSNETRSEADQSEMSQKPMSRKEKLVADVTNDLFKEIAEESSKTEFPKQPSVSLPHTIYFARLAPCSLSVGTGLGSLELGRVEIV</sequence>
<feature type="region of interest" description="Disordered" evidence="1">
    <location>
        <begin position="681"/>
        <end position="710"/>
    </location>
</feature>
<feature type="compositionally biased region" description="Basic and acidic residues" evidence="1">
    <location>
        <begin position="452"/>
        <end position="479"/>
    </location>
</feature>
<dbReference type="PANTHER" id="PTHR12124">
    <property type="entry name" value="POLYMYOSITIS/SCLERODERMA AUTOANTIGEN-RELATED"/>
    <property type="match status" value="1"/>
</dbReference>
<feature type="domain" description="3'-5' exonuclease" evidence="2">
    <location>
        <begin position="182"/>
        <end position="408"/>
    </location>
</feature>
<evidence type="ECO:0000313" key="4">
    <source>
        <dbReference type="Proteomes" id="UP001281761"/>
    </source>
</evidence>
<dbReference type="Gene3D" id="3.30.420.10">
    <property type="entry name" value="Ribonuclease H-like superfamily/Ribonuclease H"/>
    <property type="match status" value="1"/>
</dbReference>
<dbReference type="InterPro" id="IPR002562">
    <property type="entry name" value="3'-5'_exonuclease_dom"/>
</dbReference>
<dbReference type="InterPro" id="IPR012337">
    <property type="entry name" value="RNaseH-like_sf"/>
</dbReference>
<proteinExistence type="predicted"/>
<evidence type="ECO:0000313" key="3">
    <source>
        <dbReference type="EMBL" id="KAK2953428.1"/>
    </source>
</evidence>
<dbReference type="InterPro" id="IPR036397">
    <property type="entry name" value="RNaseH_sf"/>
</dbReference>